<reference evidence="2 3" key="1">
    <citation type="submission" date="2017-11" db="EMBL/GenBank/DDBJ databases">
        <title>De novo assembly and phasing of dikaryotic genomes from two isolates of Puccinia coronata f. sp. avenae, the causal agent of oat crown rust.</title>
        <authorList>
            <person name="Miller M.E."/>
            <person name="Zhang Y."/>
            <person name="Omidvar V."/>
            <person name="Sperschneider J."/>
            <person name="Schwessinger B."/>
            <person name="Raley C."/>
            <person name="Palmer J.M."/>
            <person name="Garnica D."/>
            <person name="Upadhyaya N."/>
            <person name="Rathjen J."/>
            <person name="Taylor J.M."/>
            <person name="Park R.F."/>
            <person name="Dodds P.N."/>
            <person name="Hirsch C.D."/>
            <person name="Kianian S.F."/>
            <person name="Figueroa M."/>
        </authorList>
    </citation>
    <scope>NUCLEOTIDE SEQUENCE [LARGE SCALE GENOMIC DNA]</scope>
    <source>
        <strain evidence="2">12SD80</strain>
    </source>
</reference>
<feature type="region of interest" description="Disordered" evidence="1">
    <location>
        <begin position="171"/>
        <end position="204"/>
    </location>
</feature>
<evidence type="ECO:0000313" key="2">
    <source>
        <dbReference type="EMBL" id="PLW43332.1"/>
    </source>
</evidence>
<name>A0A2N5UZZ9_9BASI</name>
<evidence type="ECO:0000256" key="1">
    <source>
        <dbReference type="SAM" id="MobiDB-lite"/>
    </source>
</evidence>
<organism evidence="2 3">
    <name type="scientific">Puccinia coronata f. sp. avenae</name>
    <dbReference type="NCBI Taxonomy" id="200324"/>
    <lineage>
        <taxon>Eukaryota</taxon>
        <taxon>Fungi</taxon>
        <taxon>Dikarya</taxon>
        <taxon>Basidiomycota</taxon>
        <taxon>Pucciniomycotina</taxon>
        <taxon>Pucciniomycetes</taxon>
        <taxon>Pucciniales</taxon>
        <taxon>Pucciniaceae</taxon>
        <taxon>Puccinia</taxon>
    </lineage>
</organism>
<dbReference type="Proteomes" id="UP000235392">
    <property type="component" value="Unassembled WGS sequence"/>
</dbReference>
<evidence type="ECO:0000313" key="3">
    <source>
        <dbReference type="Proteomes" id="UP000235392"/>
    </source>
</evidence>
<dbReference type="EMBL" id="PGCI01000069">
    <property type="protein sequence ID" value="PLW43332.1"/>
    <property type="molecule type" value="Genomic_DNA"/>
</dbReference>
<gene>
    <name evidence="2" type="ORF">PCASD_06148</name>
</gene>
<sequence length="248" mass="26518">MWGRFKSPNLLVRSAAPGSTVRLSVGYLSGYPLAVWSFTPQGMAPPSHFLSIKEATLVACFLLISFLQQLASSHQCTPLHKPSSLPYILTTSTMPRATATTRCVSAATDPRSSSPYPLRSCRRRDLANLPVEQPAFTGRWGQPIIIDNPAPVAPPAELPAFINIPAPPGLGSPMSCPQTPARPGLNSPVFRPETPRPANLDSPVFSSDKENTFVHQLASPVYQPGSPAHPLPNGDGQFAGNPGPFLVH</sequence>
<proteinExistence type="predicted"/>
<feature type="region of interest" description="Disordered" evidence="1">
    <location>
        <begin position="222"/>
        <end position="248"/>
    </location>
</feature>
<accession>A0A2N5UZZ9</accession>
<protein>
    <submittedName>
        <fullName evidence="2">Uncharacterized protein</fullName>
    </submittedName>
</protein>
<dbReference type="AlphaFoldDB" id="A0A2N5UZZ9"/>
<comment type="caution">
    <text evidence="2">The sequence shown here is derived from an EMBL/GenBank/DDBJ whole genome shotgun (WGS) entry which is preliminary data.</text>
</comment>